<name>J0X0W1_9BIFI</name>
<dbReference type="eggNOG" id="ENOG50321W1">
    <property type="taxonomic scope" value="Bacteria"/>
</dbReference>
<dbReference type="HOGENOM" id="CLU_1244618_0_0_11"/>
<dbReference type="EMBL" id="AGZS01000003">
    <property type="protein sequence ID" value="EJD65016.1"/>
    <property type="molecule type" value="Genomic_DNA"/>
</dbReference>
<gene>
    <name evidence="1" type="ORF">HMPREF9156_00891</name>
</gene>
<dbReference type="Gene3D" id="3.40.50.11940">
    <property type="match status" value="1"/>
</dbReference>
<dbReference type="RefSeq" id="WP_007147955.1">
    <property type="nucleotide sequence ID" value="NZ_AKCI01000001.1"/>
</dbReference>
<proteinExistence type="predicted"/>
<dbReference type="Pfam" id="PF09711">
    <property type="entry name" value="Cas_Csn2"/>
    <property type="match status" value="1"/>
</dbReference>
<dbReference type="OrthoDB" id="3242803at2"/>
<dbReference type="InterPro" id="IPR010146">
    <property type="entry name" value="CRISPR-assoc_prot_Csn2-typ"/>
</dbReference>
<comment type="caution">
    <text evidence="1">The sequence shown here is derived from an EMBL/GenBank/DDBJ whole genome shotgun (WGS) entry which is preliminary data.</text>
</comment>
<dbReference type="Proteomes" id="UP000006415">
    <property type="component" value="Unassembled WGS sequence"/>
</dbReference>
<keyword evidence="2" id="KW-1185">Reference proteome</keyword>
<evidence type="ECO:0000313" key="1">
    <source>
        <dbReference type="EMBL" id="EJD65016.1"/>
    </source>
</evidence>
<sequence length="222" mass="25810">MISRITIPPLEPFDLDKGLNIISTNSLSVFFSLSQGIKGKNEMMHFYDDDNNRIEKLESEILLVGDIAGMLNYDEWFKKQLLSAYIREFDDEQLAALHNIHAQLFSVLDKAALDSMLPIALNQEFDTKNLVSIFKPTVDVPEYENFYDEIQAVIDIAGALSEKRMLVLFHISEYCTNDQLEYLVSDIKRQELQVLYLERTDHLLRFGDERSYYVDEDFVQFS</sequence>
<reference evidence="1 2" key="1">
    <citation type="submission" date="2012-01" db="EMBL/GenBank/DDBJ databases">
        <title>The Genome Sequence of Scardovia wiggsiae F0424.</title>
        <authorList>
            <consortium name="The Broad Institute Genome Sequencing Platform"/>
            <person name="Earl A."/>
            <person name="Ward D."/>
            <person name="Feldgarden M."/>
            <person name="Gevers D."/>
            <person name="Izard J."/>
            <person name="Ganesan A."/>
            <person name="Baranova O.V."/>
            <person name="Blanton J.M."/>
            <person name="Tanner A.C."/>
            <person name="Mathney J."/>
            <person name="Dewhirst F.E."/>
            <person name="Young S.K."/>
            <person name="Zeng Q."/>
            <person name="Gargeya S."/>
            <person name="Fitzgerald M."/>
            <person name="Haas B."/>
            <person name="Abouelleil A."/>
            <person name="Alvarado L."/>
            <person name="Arachchi H.M."/>
            <person name="Berlin A."/>
            <person name="Chapman S.B."/>
            <person name="Gearin G."/>
            <person name="Goldberg J."/>
            <person name="Griggs A."/>
            <person name="Gujja S."/>
            <person name="Hansen M."/>
            <person name="Heiman D."/>
            <person name="Howarth C."/>
            <person name="Larimer J."/>
            <person name="Lui A."/>
            <person name="MacDonald P.J.P."/>
            <person name="McCowen C."/>
            <person name="Montmayeur A."/>
            <person name="Murphy C."/>
            <person name="Neiman D."/>
            <person name="Pearson M."/>
            <person name="Priest M."/>
            <person name="Roberts A."/>
            <person name="Saif S."/>
            <person name="Shea T."/>
            <person name="Sisk P."/>
            <person name="Stolte C."/>
            <person name="Sykes S."/>
            <person name="Wortman J."/>
            <person name="Nusbaum C."/>
            <person name="Birren B."/>
        </authorList>
    </citation>
    <scope>NUCLEOTIDE SEQUENCE [LARGE SCALE GENOMIC DNA]</scope>
    <source>
        <strain evidence="1 2">F0424</strain>
    </source>
</reference>
<protein>
    <submittedName>
        <fullName evidence="1">CRISPR type II-a/nmemi-associated protein csn2</fullName>
    </submittedName>
</protein>
<accession>J0X0W1</accession>
<dbReference type="NCBIfam" id="TIGR01866">
    <property type="entry name" value="cas_Csn2"/>
    <property type="match status" value="1"/>
</dbReference>
<dbReference type="AlphaFoldDB" id="J0X0W1"/>
<evidence type="ECO:0000313" key="2">
    <source>
        <dbReference type="Proteomes" id="UP000006415"/>
    </source>
</evidence>
<dbReference type="STRING" id="857290.HMPREF9156_00891"/>
<organism evidence="1 2">
    <name type="scientific">Scardovia wiggsiae F0424</name>
    <dbReference type="NCBI Taxonomy" id="857290"/>
    <lineage>
        <taxon>Bacteria</taxon>
        <taxon>Bacillati</taxon>
        <taxon>Actinomycetota</taxon>
        <taxon>Actinomycetes</taxon>
        <taxon>Bifidobacteriales</taxon>
        <taxon>Bifidobacteriaceae</taxon>
        <taxon>Scardovia</taxon>
    </lineage>
</organism>
<dbReference type="InterPro" id="IPR038600">
    <property type="entry name" value="Csn2_sf"/>
</dbReference>